<name>A0ABU2MHM5_9ACTN</name>
<proteinExistence type="predicted"/>
<protein>
    <submittedName>
        <fullName evidence="1">Uncharacterized protein</fullName>
    </submittedName>
</protein>
<keyword evidence="2" id="KW-1185">Reference proteome</keyword>
<dbReference type="Proteomes" id="UP001183390">
    <property type="component" value="Unassembled WGS sequence"/>
</dbReference>
<evidence type="ECO:0000313" key="2">
    <source>
        <dbReference type="Proteomes" id="UP001183390"/>
    </source>
</evidence>
<dbReference type="EMBL" id="JAVREP010000034">
    <property type="protein sequence ID" value="MDT0332064.1"/>
    <property type="molecule type" value="Genomic_DNA"/>
</dbReference>
<reference evidence="2" key="1">
    <citation type="submission" date="2023-07" db="EMBL/GenBank/DDBJ databases">
        <title>30 novel species of actinomycetes from the DSMZ collection.</title>
        <authorList>
            <person name="Nouioui I."/>
        </authorList>
    </citation>
    <scope>NUCLEOTIDE SEQUENCE [LARGE SCALE GENOMIC DNA]</scope>
    <source>
        <strain evidence="2">DSM 44743</strain>
    </source>
</reference>
<evidence type="ECO:0000313" key="1">
    <source>
        <dbReference type="EMBL" id="MDT0332064.1"/>
    </source>
</evidence>
<sequence length="119" mass="13008">MSAIPASEQPYRRPVEPADLVGRWVRLDHDASVGVLDNVRRETGAIDWEWDLRTSEGTVSGTGPLVARPLTDPSGLRSARRRLRAVRADLTELASPDDPALTRATEDLDLLELEAAALP</sequence>
<dbReference type="RefSeq" id="WP_311514498.1">
    <property type="nucleotide sequence ID" value="NZ_JAVREP010000034.1"/>
</dbReference>
<gene>
    <name evidence="1" type="ORF">RM479_26950</name>
</gene>
<comment type="caution">
    <text evidence="1">The sequence shown here is derived from an EMBL/GenBank/DDBJ whole genome shotgun (WGS) entry which is preliminary data.</text>
</comment>
<organism evidence="1 2">
    <name type="scientific">Nocardiopsis lambiniae</name>
    <dbReference type="NCBI Taxonomy" id="3075539"/>
    <lineage>
        <taxon>Bacteria</taxon>
        <taxon>Bacillati</taxon>
        <taxon>Actinomycetota</taxon>
        <taxon>Actinomycetes</taxon>
        <taxon>Streptosporangiales</taxon>
        <taxon>Nocardiopsidaceae</taxon>
        <taxon>Nocardiopsis</taxon>
    </lineage>
</organism>
<accession>A0ABU2MHM5</accession>